<name>A0A445C441_ARAHY</name>
<proteinExistence type="predicted"/>
<accession>A0A445C441</accession>
<feature type="chain" id="PRO_5019490373" evidence="1">
    <location>
        <begin position="29"/>
        <end position="122"/>
    </location>
</feature>
<sequence>MEHGLGYSWWVKWFCNMFFCPLQVKSWASELGCRLEGKGLISCCTLGPHSLVLTVFQDIINSREIKGVRCYNKTDCKKGKSATLKLRSGEEFDIQKLLSNNQTSRECWDRKHTNIVNWKGIA</sequence>
<evidence type="ECO:0000256" key="1">
    <source>
        <dbReference type="SAM" id="SignalP"/>
    </source>
</evidence>
<comment type="caution">
    <text evidence="2">The sequence shown here is derived from an EMBL/GenBank/DDBJ whole genome shotgun (WGS) entry which is preliminary data.</text>
</comment>
<dbReference type="EMBL" id="SDMP01000007">
    <property type="protein sequence ID" value="RYR45715.1"/>
    <property type="molecule type" value="Genomic_DNA"/>
</dbReference>
<evidence type="ECO:0000313" key="3">
    <source>
        <dbReference type="Proteomes" id="UP000289738"/>
    </source>
</evidence>
<evidence type="ECO:0000313" key="2">
    <source>
        <dbReference type="EMBL" id="RYR45715.1"/>
    </source>
</evidence>
<reference evidence="2 3" key="1">
    <citation type="submission" date="2019-01" db="EMBL/GenBank/DDBJ databases">
        <title>Sequencing of cultivated peanut Arachis hypogaea provides insights into genome evolution and oil improvement.</title>
        <authorList>
            <person name="Chen X."/>
        </authorList>
    </citation>
    <scope>NUCLEOTIDE SEQUENCE [LARGE SCALE GENOMIC DNA]</scope>
    <source>
        <strain evidence="3">cv. Fuhuasheng</strain>
        <tissue evidence="2">Leaves</tissue>
    </source>
</reference>
<gene>
    <name evidence="2" type="ORF">Ahy_A07g031520</name>
</gene>
<feature type="signal peptide" evidence="1">
    <location>
        <begin position="1"/>
        <end position="28"/>
    </location>
</feature>
<keyword evidence="1" id="KW-0732">Signal</keyword>
<dbReference type="Proteomes" id="UP000289738">
    <property type="component" value="Chromosome A07"/>
</dbReference>
<protein>
    <submittedName>
        <fullName evidence="2">Uncharacterized protein</fullName>
    </submittedName>
</protein>
<organism evidence="2 3">
    <name type="scientific">Arachis hypogaea</name>
    <name type="common">Peanut</name>
    <dbReference type="NCBI Taxonomy" id="3818"/>
    <lineage>
        <taxon>Eukaryota</taxon>
        <taxon>Viridiplantae</taxon>
        <taxon>Streptophyta</taxon>
        <taxon>Embryophyta</taxon>
        <taxon>Tracheophyta</taxon>
        <taxon>Spermatophyta</taxon>
        <taxon>Magnoliopsida</taxon>
        <taxon>eudicotyledons</taxon>
        <taxon>Gunneridae</taxon>
        <taxon>Pentapetalae</taxon>
        <taxon>rosids</taxon>
        <taxon>fabids</taxon>
        <taxon>Fabales</taxon>
        <taxon>Fabaceae</taxon>
        <taxon>Papilionoideae</taxon>
        <taxon>50 kb inversion clade</taxon>
        <taxon>dalbergioids sensu lato</taxon>
        <taxon>Dalbergieae</taxon>
        <taxon>Pterocarpus clade</taxon>
        <taxon>Arachis</taxon>
    </lineage>
</organism>
<dbReference type="AlphaFoldDB" id="A0A445C441"/>
<keyword evidence="3" id="KW-1185">Reference proteome</keyword>